<dbReference type="Proteomes" id="UP000241808">
    <property type="component" value="Unassembled WGS sequence"/>
</dbReference>
<proteinExistence type="predicted"/>
<reference evidence="1 2" key="1">
    <citation type="submission" date="2018-04" db="EMBL/GenBank/DDBJ databases">
        <title>Genomic Encyclopedia of Archaeal and Bacterial Type Strains, Phase II (KMG-II): from individual species to whole genera.</title>
        <authorList>
            <person name="Goeker M."/>
        </authorList>
    </citation>
    <scope>NUCLEOTIDE SEQUENCE [LARGE SCALE GENOMIC DNA]</scope>
    <source>
        <strain evidence="1 2">DSM 25521</strain>
    </source>
</reference>
<keyword evidence="2" id="KW-1185">Reference proteome</keyword>
<name>A0A2T4ZFQ2_9HYPH</name>
<protein>
    <recommendedName>
        <fullName evidence="3">Response regulatory domain-containing protein</fullName>
    </recommendedName>
</protein>
<comment type="caution">
    <text evidence="1">The sequence shown here is derived from an EMBL/GenBank/DDBJ whole genome shotgun (WGS) entry which is preliminary data.</text>
</comment>
<sequence length="154" mass="15813">MAGRKQIQDARVVVLRLDGVDAADAAQSLKDIGIVHAVGLADVGSLSVHIEGGKVDVLVVSSPPPTGITPPPALPLPPEPPEAALKAGIPCLLLLPSTSRSAARMALAAGYAAVMSVDAAPRQVYRRIGALMQRVRRIGRAHASVRGAPAEEGN</sequence>
<evidence type="ECO:0008006" key="3">
    <source>
        <dbReference type="Google" id="ProtNLM"/>
    </source>
</evidence>
<organism evidence="1 2">
    <name type="scientific">Phreatobacter oligotrophus</name>
    <dbReference type="NCBI Taxonomy" id="1122261"/>
    <lineage>
        <taxon>Bacteria</taxon>
        <taxon>Pseudomonadati</taxon>
        <taxon>Pseudomonadota</taxon>
        <taxon>Alphaproteobacteria</taxon>
        <taxon>Hyphomicrobiales</taxon>
        <taxon>Phreatobacteraceae</taxon>
        <taxon>Phreatobacter</taxon>
    </lineage>
</organism>
<gene>
    <name evidence="1" type="ORF">C8P69_10288</name>
</gene>
<dbReference type="EMBL" id="PZZL01000002">
    <property type="protein sequence ID" value="PTM60706.1"/>
    <property type="molecule type" value="Genomic_DNA"/>
</dbReference>
<accession>A0A2T4ZFQ2</accession>
<evidence type="ECO:0000313" key="1">
    <source>
        <dbReference type="EMBL" id="PTM60706.1"/>
    </source>
</evidence>
<dbReference type="AlphaFoldDB" id="A0A2T4ZFQ2"/>
<evidence type="ECO:0000313" key="2">
    <source>
        <dbReference type="Proteomes" id="UP000241808"/>
    </source>
</evidence>
<dbReference type="RefSeq" id="WP_108174659.1">
    <property type="nucleotide sequence ID" value="NZ_PZZL01000002.1"/>
</dbReference>
<dbReference type="OrthoDB" id="9803401at2"/>